<organism evidence="1 2">
    <name type="scientific">Gimesia aquarii</name>
    <dbReference type="NCBI Taxonomy" id="2527964"/>
    <lineage>
        <taxon>Bacteria</taxon>
        <taxon>Pseudomonadati</taxon>
        <taxon>Planctomycetota</taxon>
        <taxon>Planctomycetia</taxon>
        <taxon>Planctomycetales</taxon>
        <taxon>Planctomycetaceae</taxon>
        <taxon>Gimesia</taxon>
    </lineage>
</organism>
<reference evidence="1 2" key="1">
    <citation type="submission" date="2019-03" db="EMBL/GenBank/DDBJ databases">
        <title>Deep-cultivation of Planctomycetes and their phenomic and genomic characterization uncovers novel biology.</title>
        <authorList>
            <person name="Wiegand S."/>
            <person name="Jogler M."/>
            <person name="Boedeker C."/>
            <person name="Pinto D."/>
            <person name="Vollmers J."/>
            <person name="Rivas-Marin E."/>
            <person name="Kohn T."/>
            <person name="Peeters S.H."/>
            <person name="Heuer A."/>
            <person name="Rast P."/>
            <person name="Oberbeckmann S."/>
            <person name="Bunk B."/>
            <person name="Jeske O."/>
            <person name="Meyerdierks A."/>
            <person name="Storesund J.E."/>
            <person name="Kallscheuer N."/>
            <person name="Luecker S."/>
            <person name="Lage O.M."/>
            <person name="Pohl T."/>
            <person name="Merkel B.J."/>
            <person name="Hornburger P."/>
            <person name="Mueller R.-W."/>
            <person name="Bruemmer F."/>
            <person name="Labrenz M."/>
            <person name="Spormann A.M."/>
            <person name="Op den Camp H."/>
            <person name="Overmann J."/>
            <person name="Amann R."/>
            <person name="Jetten M.S.M."/>
            <person name="Mascher T."/>
            <person name="Medema M.H."/>
            <person name="Devos D.P."/>
            <person name="Kaster A.-K."/>
            <person name="Ovreas L."/>
            <person name="Rohde M."/>
            <person name="Galperin M.Y."/>
            <person name="Jogler C."/>
        </authorList>
    </citation>
    <scope>NUCLEOTIDE SEQUENCE [LARGE SCALE GENOMIC DNA]</scope>
    <source>
        <strain evidence="1 2">V144</strain>
    </source>
</reference>
<dbReference type="PANTHER" id="PTHR39185:SF1">
    <property type="entry name" value="SWARMING MOTILITY PROTEIN SWRD"/>
    <property type="match status" value="1"/>
</dbReference>
<dbReference type="KEGG" id="gaw:V144x_37990"/>
<proteinExistence type="predicted"/>
<evidence type="ECO:0000313" key="1">
    <source>
        <dbReference type="EMBL" id="QDT98313.1"/>
    </source>
</evidence>
<accession>A0A517VZ81</accession>
<gene>
    <name evidence="1" type="ORF">V144x_37990</name>
</gene>
<dbReference type="PANTHER" id="PTHR39185">
    <property type="entry name" value="SWARMING MOTILITY PROTEIN SWRD"/>
    <property type="match status" value="1"/>
</dbReference>
<sequence>MIKLTKLNGEELVINANLIQYIESRPDTFITLTSDDRLIVKESVEEVVKRSIAYSRAIRLVPGL</sequence>
<evidence type="ECO:0000313" key="2">
    <source>
        <dbReference type="Proteomes" id="UP000318704"/>
    </source>
</evidence>
<dbReference type="Proteomes" id="UP000318704">
    <property type="component" value="Chromosome"/>
</dbReference>
<keyword evidence="1" id="KW-0969">Cilium</keyword>
<dbReference type="EMBL" id="CP037920">
    <property type="protein sequence ID" value="QDT98313.1"/>
    <property type="molecule type" value="Genomic_DNA"/>
</dbReference>
<dbReference type="AlphaFoldDB" id="A0A517VZ81"/>
<keyword evidence="1" id="KW-0282">Flagellum</keyword>
<name>A0A517VZ81_9PLAN</name>
<keyword evidence="1" id="KW-0966">Cell projection</keyword>
<dbReference type="Pfam" id="PF06289">
    <property type="entry name" value="FlbD"/>
    <property type="match status" value="1"/>
</dbReference>
<dbReference type="InterPro" id="IPR009384">
    <property type="entry name" value="SwrD-like"/>
</dbReference>
<protein>
    <submittedName>
        <fullName evidence="1">Flagellar protein (FlbD)</fullName>
    </submittedName>
</protein>
<dbReference type="RefSeq" id="WP_144986866.1">
    <property type="nucleotide sequence ID" value="NZ_CP037920.1"/>
</dbReference>